<evidence type="ECO:0000256" key="7">
    <source>
        <dbReference type="ARBA" id="ARBA00023239"/>
    </source>
</evidence>
<dbReference type="PANTHER" id="PTHR22993:SF9">
    <property type="entry name" value="FORMAMIDOPYRIMIDINE-DNA GLYCOSYLASE"/>
    <property type="match status" value="1"/>
</dbReference>
<dbReference type="GO" id="GO:0006284">
    <property type="term" value="P:base-excision repair"/>
    <property type="evidence" value="ECO:0007669"/>
    <property type="project" value="InterPro"/>
</dbReference>
<reference evidence="12 13" key="1">
    <citation type="journal article" date="2009" name="Nature">
        <title>Evolution of pathogenicity and sexual reproduction in eight Candida genomes.</title>
        <authorList>
            <person name="Butler G."/>
            <person name="Rasmussen M.D."/>
            <person name="Lin M.F."/>
            <person name="Santos M.A."/>
            <person name="Sakthikumar S."/>
            <person name="Munro C.A."/>
            <person name="Rheinbay E."/>
            <person name="Grabherr M."/>
            <person name="Forche A."/>
            <person name="Reedy J.L."/>
            <person name="Agrafioti I."/>
            <person name="Arnaud M.B."/>
            <person name="Bates S."/>
            <person name="Brown A.J."/>
            <person name="Brunke S."/>
            <person name="Costanzo M.C."/>
            <person name="Fitzpatrick D.A."/>
            <person name="de Groot P.W."/>
            <person name="Harris D."/>
            <person name="Hoyer L.L."/>
            <person name="Hube B."/>
            <person name="Klis F.M."/>
            <person name="Kodira C."/>
            <person name="Lennard N."/>
            <person name="Logue M.E."/>
            <person name="Martin R."/>
            <person name="Neiman A.M."/>
            <person name="Nikolaou E."/>
            <person name="Quail M.A."/>
            <person name="Quinn J."/>
            <person name="Santos M.C."/>
            <person name="Schmitzberger F.F."/>
            <person name="Sherlock G."/>
            <person name="Shah P."/>
            <person name="Silverstein K.A."/>
            <person name="Skrzypek M.S."/>
            <person name="Soll D."/>
            <person name="Staggs R."/>
            <person name="Stansfield I."/>
            <person name="Stumpf M.P."/>
            <person name="Sudbery P.E."/>
            <person name="Srikantha T."/>
            <person name="Zeng Q."/>
            <person name="Berman J."/>
            <person name="Berriman M."/>
            <person name="Heitman J."/>
            <person name="Gow N.A."/>
            <person name="Lorenz M.C."/>
            <person name="Birren B.W."/>
            <person name="Kellis M."/>
            <person name="Cuomo C.A."/>
        </authorList>
    </citation>
    <scope>NUCLEOTIDE SEQUENCE [LARGE SCALE GENOMIC DNA]</scope>
    <source>
        <strain evidence="13">ATCC 11503 / BCRC 21390 / CBS 2605 / JCM 1781 / NBRC 1676 / NRRL YB-4239</strain>
    </source>
</reference>
<dbReference type="Gene3D" id="1.10.8.50">
    <property type="match status" value="1"/>
</dbReference>
<keyword evidence="8" id="KW-0511">Multifunctional enzyme</keyword>
<feature type="compositionally biased region" description="Polar residues" evidence="10">
    <location>
        <begin position="392"/>
        <end position="405"/>
    </location>
</feature>
<dbReference type="GO" id="GO:0008534">
    <property type="term" value="F:oxidized purine nucleobase lesion DNA N-glycosylase activity"/>
    <property type="evidence" value="ECO:0007669"/>
    <property type="project" value="UniProtKB-EC"/>
</dbReference>
<dbReference type="PANTHER" id="PTHR22993">
    <property type="entry name" value="FORMAMIDOPYRIMIDINE-DNA GLYCOSYLASE"/>
    <property type="match status" value="1"/>
</dbReference>
<evidence type="ECO:0000256" key="9">
    <source>
        <dbReference type="ARBA" id="ARBA00023295"/>
    </source>
</evidence>
<evidence type="ECO:0000256" key="2">
    <source>
        <dbReference type="ARBA" id="ARBA00009409"/>
    </source>
</evidence>
<evidence type="ECO:0000256" key="4">
    <source>
        <dbReference type="ARBA" id="ARBA00022801"/>
    </source>
</evidence>
<dbReference type="AlphaFoldDB" id="A5E579"/>
<dbReference type="InterPro" id="IPR012319">
    <property type="entry name" value="FPG_cat"/>
</dbReference>
<dbReference type="OrthoDB" id="444592at2759"/>
<dbReference type="GeneID" id="5230954"/>
<evidence type="ECO:0000256" key="5">
    <source>
        <dbReference type="ARBA" id="ARBA00023125"/>
    </source>
</evidence>
<gene>
    <name evidence="12" type="ORF">LELG_04768</name>
</gene>
<feature type="compositionally biased region" description="Basic and acidic residues" evidence="10">
    <location>
        <begin position="411"/>
        <end position="446"/>
    </location>
</feature>
<dbReference type="Gene3D" id="3.20.190.10">
    <property type="entry name" value="MutM-like, N-terminal"/>
    <property type="match status" value="1"/>
</dbReference>
<dbReference type="PROSITE" id="PS51068">
    <property type="entry name" value="FPG_CAT"/>
    <property type="match status" value="1"/>
</dbReference>
<evidence type="ECO:0000313" key="12">
    <source>
        <dbReference type="EMBL" id="EDK46587.1"/>
    </source>
</evidence>
<dbReference type="SMART" id="SM01232">
    <property type="entry name" value="H2TH"/>
    <property type="match status" value="1"/>
</dbReference>
<dbReference type="OMA" id="HARESTC"/>
<dbReference type="VEuPathDB" id="FungiDB:LELG_04768"/>
<keyword evidence="4" id="KW-0378">Hydrolase</keyword>
<keyword evidence="7" id="KW-0456">Lyase</keyword>
<evidence type="ECO:0000256" key="8">
    <source>
        <dbReference type="ARBA" id="ARBA00023268"/>
    </source>
</evidence>
<feature type="region of interest" description="Disordered" evidence="10">
    <location>
        <begin position="378"/>
        <end position="469"/>
    </location>
</feature>
<dbReference type="STRING" id="379508.A5E579"/>
<organism evidence="12 13">
    <name type="scientific">Lodderomyces elongisporus (strain ATCC 11503 / CBS 2605 / JCM 1781 / NBRC 1676 / NRRL YB-4239)</name>
    <name type="common">Yeast</name>
    <name type="synonym">Saccharomyces elongisporus</name>
    <dbReference type="NCBI Taxonomy" id="379508"/>
    <lineage>
        <taxon>Eukaryota</taxon>
        <taxon>Fungi</taxon>
        <taxon>Dikarya</taxon>
        <taxon>Ascomycota</taxon>
        <taxon>Saccharomycotina</taxon>
        <taxon>Pichiomycetes</taxon>
        <taxon>Debaryomycetaceae</taxon>
        <taxon>Candida/Lodderomyces clade</taxon>
        <taxon>Lodderomyces</taxon>
    </lineage>
</organism>
<dbReference type="GO" id="GO:0016829">
    <property type="term" value="F:lyase activity"/>
    <property type="evidence" value="ECO:0007669"/>
    <property type="project" value="UniProtKB-KW"/>
</dbReference>
<dbReference type="HOGENOM" id="CLU_038423_0_3_1"/>
<dbReference type="GO" id="GO:0008270">
    <property type="term" value="F:zinc ion binding"/>
    <property type="evidence" value="ECO:0007669"/>
    <property type="project" value="InterPro"/>
</dbReference>
<dbReference type="SUPFAM" id="SSF81624">
    <property type="entry name" value="N-terminal domain of MutM-like DNA repair proteins"/>
    <property type="match status" value="1"/>
</dbReference>
<evidence type="ECO:0000256" key="6">
    <source>
        <dbReference type="ARBA" id="ARBA00023204"/>
    </source>
</evidence>
<dbReference type="Proteomes" id="UP000001996">
    <property type="component" value="Unassembled WGS sequence"/>
</dbReference>
<dbReference type="GO" id="GO:0003906">
    <property type="term" value="F:DNA-(apurinic or apyrimidinic site) endonuclease activity"/>
    <property type="evidence" value="ECO:0007669"/>
    <property type="project" value="InterPro"/>
</dbReference>
<dbReference type="SMART" id="SM00898">
    <property type="entry name" value="Fapy_DNA_glyco"/>
    <property type="match status" value="1"/>
</dbReference>
<dbReference type="InterPro" id="IPR010979">
    <property type="entry name" value="Ribosomal_uS13-like_H2TH"/>
</dbReference>
<dbReference type="GO" id="GO:0003684">
    <property type="term" value="F:damaged DNA binding"/>
    <property type="evidence" value="ECO:0007669"/>
    <property type="project" value="InterPro"/>
</dbReference>
<feature type="domain" description="Formamidopyrimidine-DNA glycosylase catalytic" evidence="11">
    <location>
        <begin position="1"/>
        <end position="184"/>
    </location>
</feature>
<dbReference type="eggNOG" id="ENOG502QVDB">
    <property type="taxonomic scope" value="Eukaryota"/>
</dbReference>
<dbReference type="Pfam" id="PF06831">
    <property type="entry name" value="H2TH"/>
    <property type="match status" value="1"/>
</dbReference>
<feature type="compositionally biased region" description="Acidic residues" evidence="10">
    <location>
        <begin position="447"/>
        <end position="458"/>
    </location>
</feature>
<proteinExistence type="inferred from homology"/>
<dbReference type="KEGG" id="lel:PVL30_005502"/>
<keyword evidence="6" id="KW-0234">DNA repair</keyword>
<accession>A5E579</accession>
<sequence>MLKRNVLGCKISSVDLPIDRLLWPAMKIADDPEITASSIKSKLLNSIIVSVGRHGKYFWMRLKQPKMEHTQVLLMHLGMTGRIKLCNVESELVFMENGGDKKLLEEELAKEKDKNVVTSSRVKMAMEVGQKQGVQRGNTEVKIELEGETSSWPPKFTKLEMTLRQDSDHGNEEFWAFVDPRRLGRIRLLEGEEIQTDEGLLKTPPLDLQGPDYSKPPTRCLSDPSSAVFVSGDPDPDHHGRPRPSLEEFSQVVLKSKKTIKSMLLDQARFAGVGNWVADEVLFHAKLHPEEVLPLKIKLDSPVLYTLYKSLIHVCETSVALEGSARRFPENWLMRHRWGKGRKRDGPHQTAEGILLDHITVGGRTSCYAPSVQKLLKPEPGVNKVQEKPQKGTKTNGDGVSITRTNKVKRRLEQQDERKVKDKDKDKDKGGVEVKDKDEIEDKDEIKEEVEVEEEEAEQQQQQRDLETNVIKTNKRIKIEKVEPKTNVVRNGIRKSARLRSRLKPTID</sequence>
<comment type="similarity">
    <text evidence="2">Belongs to the FPG family.</text>
</comment>
<evidence type="ECO:0000256" key="1">
    <source>
        <dbReference type="ARBA" id="ARBA00001668"/>
    </source>
</evidence>
<comment type="catalytic activity">
    <reaction evidence="1">
        <text>Hydrolysis of DNA containing ring-opened 7-methylguanine residues, releasing 2,6-diamino-4-hydroxy-5-(N-methyl)formamidopyrimidine.</text>
        <dbReference type="EC" id="3.2.2.23"/>
    </reaction>
</comment>
<keyword evidence="5" id="KW-0238">DNA-binding</keyword>
<evidence type="ECO:0000259" key="11">
    <source>
        <dbReference type="PROSITE" id="PS51068"/>
    </source>
</evidence>
<evidence type="ECO:0000256" key="3">
    <source>
        <dbReference type="ARBA" id="ARBA00022763"/>
    </source>
</evidence>
<dbReference type="EMBL" id="CH981530">
    <property type="protein sequence ID" value="EDK46587.1"/>
    <property type="molecule type" value="Genomic_DNA"/>
</dbReference>
<dbReference type="GO" id="GO:0005634">
    <property type="term" value="C:nucleus"/>
    <property type="evidence" value="ECO:0007669"/>
    <property type="project" value="TreeGrafter"/>
</dbReference>
<keyword evidence="3" id="KW-0227">DNA damage</keyword>
<dbReference type="InterPro" id="IPR035937">
    <property type="entry name" value="FPG_N"/>
</dbReference>
<keyword evidence="13" id="KW-1185">Reference proteome</keyword>
<protein>
    <recommendedName>
        <fullName evidence="11">Formamidopyrimidine-DNA glycosylase catalytic domain-containing protein</fullName>
    </recommendedName>
</protein>
<dbReference type="InterPro" id="IPR015886">
    <property type="entry name" value="H2TH_FPG"/>
</dbReference>
<dbReference type="InParanoid" id="A5E579"/>
<dbReference type="SUPFAM" id="SSF46946">
    <property type="entry name" value="S13-like H2TH domain"/>
    <property type="match status" value="1"/>
</dbReference>
<name>A5E579_LODEL</name>
<evidence type="ECO:0000313" key="13">
    <source>
        <dbReference type="Proteomes" id="UP000001996"/>
    </source>
</evidence>
<evidence type="ECO:0000256" key="10">
    <source>
        <dbReference type="SAM" id="MobiDB-lite"/>
    </source>
</evidence>
<dbReference type="Pfam" id="PF01149">
    <property type="entry name" value="Fapy_DNA_glyco"/>
    <property type="match status" value="1"/>
</dbReference>
<keyword evidence="9" id="KW-0326">Glycosidase</keyword>